<dbReference type="PANTHER" id="PTHR33048">
    <property type="entry name" value="PTH11-LIKE INTEGRAL MEMBRANE PROTEIN (AFU_ORTHOLOGUE AFUA_5G11245)"/>
    <property type="match status" value="1"/>
</dbReference>
<comment type="subcellular location">
    <subcellularLocation>
        <location evidence="1">Membrane</location>
        <topology evidence="1">Multi-pass membrane protein</topology>
    </subcellularLocation>
</comment>
<feature type="region of interest" description="Disordered" evidence="6">
    <location>
        <begin position="313"/>
        <end position="375"/>
    </location>
</feature>
<evidence type="ECO:0000256" key="4">
    <source>
        <dbReference type="ARBA" id="ARBA00023136"/>
    </source>
</evidence>
<feature type="transmembrane region" description="Helical" evidence="7">
    <location>
        <begin position="227"/>
        <end position="245"/>
    </location>
</feature>
<dbReference type="InterPro" id="IPR052337">
    <property type="entry name" value="SAT4-like"/>
</dbReference>
<accession>A0AAN6Y2N9</accession>
<evidence type="ECO:0000256" key="2">
    <source>
        <dbReference type="ARBA" id="ARBA00022692"/>
    </source>
</evidence>
<dbReference type="Pfam" id="PF20684">
    <property type="entry name" value="Fung_rhodopsin"/>
    <property type="match status" value="1"/>
</dbReference>
<feature type="transmembrane region" description="Helical" evidence="7">
    <location>
        <begin position="106"/>
        <end position="132"/>
    </location>
</feature>
<dbReference type="Proteomes" id="UP001301769">
    <property type="component" value="Unassembled WGS sequence"/>
</dbReference>
<keyword evidence="4 7" id="KW-0472">Membrane</keyword>
<evidence type="ECO:0000313" key="9">
    <source>
        <dbReference type="EMBL" id="KAK4211349.1"/>
    </source>
</evidence>
<dbReference type="EMBL" id="MU858151">
    <property type="protein sequence ID" value="KAK4211349.1"/>
    <property type="molecule type" value="Genomic_DNA"/>
</dbReference>
<sequence>MAGIPYHQVTSLLGRHDVFESASEQGSSIVTAVVPLIIVTTVFVGLRIFSKITYRKPFSRDDYVLIAALVLMAVAAGLLFECVALGMGQKIADIHHDRRPKVVMYLVLGGQFAIAGGCLAQISIALTLLGIARSKRQRLILWGIVATVVLTKVLSMILMFTACQPIDRLWNQYHMAEAAGFRACQNVHPTVSFWIFACVWYSCVDLVLVALAWYIIRKLQMKPLKKFGLGISFGAGIFSAITATLEAVHVLDGNYDGDVTQTNQVVWTFAGPSVVIMAACVPFLHKLAQDVIKSLRLDKLRGFSALNRLENNSASSEPVPLRPYPGARVSAGFEDDGRSDRTSSSRPTPEAPPRAHLSEARGRAGVSAAAASAQPGQWLSVETDQSELTAWRNGVLGCVQRG</sequence>
<evidence type="ECO:0000313" key="10">
    <source>
        <dbReference type="Proteomes" id="UP001301769"/>
    </source>
</evidence>
<protein>
    <recommendedName>
        <fullName evidence="8">Rhodopsin domain-containing protein</fullName>
    </recommendedName>
</protein>
<dbReference type="AlphaFoldDB" id="A0AAN6Y2N9"/>
<feature type="transmembrane region" description="Helical" evidence="7">
    <location>
        <begin position="139"/>
        <end position="160"/>
    </location>
</feature>
<evidence type="ECO:0000256" key="7">
    <source>
        <dbReference type="SAM" id="Phobius"/>
    </source>
</evidence>
<gene>
    <name evidence="9" type="ORF">QBC37DRAFT_389743</name>
</gene>
<comment type="caution">
    <text evidence="9">The sequence shown here is derived from an EMBL/GenBank/DDBJ whole genome shotgun (WGS) entry which is preliminary data.</text>
</comment>
<keyword evidence="2 7" id="KW-0812">Transmembrane</keyword>
<feature type="compositionally biased region" description="Low complexity" evidence="6">
    <location>
        <begin position="363"/>
        <end position="373"/>
    </location>
</feature>
<feature type="transmembrane region" description="Helical" evidence="7">
    <location>
        <begin position="191"/>
        <end position="215"/>
    </location>
</feature>
<feature type="transmembrane region" description="Helical" evidence="7">
    <location>
        <begin position="265"/>
        <end position="284"/>
    </location>
</feature>
<evidence type="ECO:0000256" key="1">
    <source>
        <dbReference type="ARBA" id="ARBA00004141"/>
    </source>
</evidence>
<dbReference type="GO" id="GO:0016020">
    <property type="term" value="C:membrane"/>
    <property type="evidence" value="ECO:0007669"/>
    <property type="project" value="UniProtKB-SubCell"/>
</dbReference>
<reference evidence="9" key="2">
    <citation type="submission" date="2023-05" db="EMBL/GenBank/DDBJ databases">
        <authorList>
            <consortium name="Lawrence Berkeley National Laboratory"/>
            <person name="Steindorff A."/>
            <person name="Hensen N."/>
            <person name="Bonometti L."/>
            <person name="Westerberg I."/>
            <person name="Brannstrom I.O."/>
            <person name="Guillou S."/>
            <person name="Cros-Aarteil S."/>
            <person name="Calhoun S."/>
            <person name="Haridas S."/>
            <person name="Kuo A."/>
            <person name="Mondo S."/>
            <person name="Pangilinan J."/>
            <person name="Riley R."/>
            <person name="Labutti K."/>
            <person name="Andreopoulos B."/>
            <person name="Lipzen A."/>
            <person name="Chen C."/>
            <person name="Yanf M."/>
            <person name="Daum C."/>
            <person name="Ng V."/>
            <person name="Clum A."/>
            <person name="Ohm R."/>
            <person name="Martin F."/>
            <person name="Silar P."/>
            <person name="Natvig D."/>
            <person name="Lalanne C."/>
            <person name="Gautier V."/>
            <person name="Ament-Velasquez S.L."/>
            <person name="Kruys A."/>
            <person name="Hutchinson M.I."/>
            <person name="Powell A.J."/>
            <person name="Barry K."/>
            <person name="Miller A.N."/>
            <person name="Grigoriev I.V."/>
            <person name="Debuchy R."/>
            <person name="Gladieux P."/>
            <person name="Thoren M.H."/>
            <person name="Johannesson H."/>
        </authorList>
    </citation>
    <scope>NUCLEOTIDE SEQUENCE</scope>
    <source>
        <strain evidence="9">PSN293</strain>
    </source>
</reference>
<keyword evidence="10" id="KW-1185">Reference proteome</keyword>
<evidence type="ECO:0000256" key="3">
    <source>
        <dbReference type="ARBA" id="ARBA00022989"/>
    </source>
</evidence>
<feature type="domain" description="Rhodopsin" evidence="8">
    <location>
        <begin position="46"/>
        <end position="288"/>
    </location>
</feature>
<feature type="transmembrane region" description="Helical" evidence="7">
    <location>
        <begin position="62"/>
        <end position="86"/>
    </location>
</feature>
<comment type="similarity">
    <text evidence="5">Belongs to the SAT4 family.</text>
</comment>
<keyword evidence="3 7" id="KW-1133">Transmembrane helix</keyword>
<feature type="transmembrane region" description="Helical" evidence="7">
    <location>
        <begin position="29"/>
        <end position="50"/>
    </location>
</feature>
<reference evidence="9" key="1">
    <citation type="journal article" date="2023" name="Mol. Phylogenet. Evol.">
        <title>Genome-scale phylogeny and comparative genomics of the fungal order Sordariales.</title>
        <authorList>
            <person name="Hensen N."/>
            <person name="Bonometti L."/>
            <person name="Westerberg I."/>
            <person name="Brannstrom I.O."/>
            <person name="Guillou S."/>
            <person name="Cros-Aarteil S."/>
            <person name="Calhoun S."/>
            <person name="Haridas S."/>
            <person name="Kuo A."/>
            <person name="Mondo S."/>
            <person name="Pangilinan J."/>
            <person name="Riley R."/>
            <person name="LaButti K."/>
            <person name="Andreopoulos B."/>
            <person name="Lipzen A."/>
            <person name="Chen C."/>
            <person name="Yan M."/>
            <person name="Daum C."/>
            <person name="Ng V."/>
            <person name="Clum A."/>
            <person name="Steindorff A."/>
            <person name="Ohm R.A."/>
            <person name="Martin F."/>
            <person name="Silar P."/>
            <person name="Natvig D.O."/>
            <person name="Lalanne C."/>
            <person name="Gautier V."/>
            <person name="Ament-Velasquez S.L."/>
            <person name="Kruys A."/>
            <person name="Hutchinson M.I."/>
            <person name="Powell A.J."/>
            <person name="Barry K."/>
            <person name="Miller A.N."/>
            <person name="Grigoriev I.V."/>
            <person name="Debuchy R."/>
            <person name="Gladieux P."/>
            <person name="Hiltunen Thoren M."/>
            <person name="Johannesson H."/>
        </authorList>
    </citation>
    <scope>NUCLEOTIDE SEQUENCE</scope>
    <source>
        <strain evidence="9">PSN293</strain>
    </source>
</reference>
<evidence type="ECO:0000256" key="6">
    <source>
        <dbReference type="SAM" id="MobiDB-lite"/>
    </source>
</evidence>
<name>A0AAN6Y2N9_9PEZI</name>
<dbReference type="PANTHER" id="PTHR33048:SF42">
    <property type="entry name" value="INTEGRAL MEMBRANE PROTEIN"/>
    <property type="match status" value="1"/>
</dbReference>
<dbReference type="InterPro" id="IPR049326">
    <property type="entry name" value="Rhodopsin_dom_fungi"/>
</dbReference>
<organism evidence="9 10">
    <name type="scientific">Rhypophila decipiens</name>
    <dbReference type="NCBI Taxonomy" id="261697"/>
    <lineage>
        <taxon>Eukaryota</taxon>
        <taxon>Fungi</taxon>
        <taxon>Dikarya</taxon>
        <taxon>Ascomycota</taxon>
        <taxon>Pezizomycotina</taxon>
        <taxon>Sordariomycetes</taxon>
        <taxon>Sordariomycetidae</taxon>
        <taxon>Sordariales</taxon>
        <taxon>Naviculisporaceae</taxon>
        <taxon>Rhypophila</taxon>
    </lineage>
</organism>
<evidence type="ECO:0000259" key="8">
    <source>
        <dbReference type="Pfam" id="PF20684"/>
    </source>
</evidence>
<proteinExistence type="inferred from homology"/>
<evidence type="ECO:0000256" key="5">
    <source>
        <dbReference type="ARBA" id="ARBA00038359"/>
    </source>
</evidence>